<protein>
    <submittedName>
        <fullName evidence="1">Mediator of RNA polymerase II transcription subunit 15a</fullName>
    </submittedName>
</protein>
<comment type="caution">
    <text evidence="1">The sequence shown here is derived from an EMBL/GenBank/DDBJ whole genome shotgun (WGS) entry which is preliminary data.</text>
</comment>
<keyword evidence="2" id="KW-1185">Reference proteome</keyword>
<evidence type="ECO:0000313" key="1">
    <source>
        <dbReference type="EMBL" id="KAJ4804943.1"/>
    </source>
</evidence>
<organism evidence="1 2">
    <name type="scientific">Rhynchospora pubera</name>
    <dbReference type="NCBI Taxonomy" id="906938"/>
    <lineage>
        <taxon>Eukaryota</taxon>
        <taxon>Viridiplantae</taxon>
        <taxon>Streptophyta</taxon>
        <taxon>Embryophyta</taxon>
        <taxon>Tracheophyta</taxon>
        <taxon>Spermatophyta</taxon>
        <taxon>Magnoliopsida</taxon>
        <taxon>Liliopsida</taxon>
        <taxon>Poales</taxon>
        <taxon>Cyperaceae</taxon>
        <taxon>Cyperoideae</taxon>
        <taxon>Rhynchosporeae</taxon>
        <taxon>Rhynchospora</taxon>
    </lineage>
</organism>
<evidence type="ECO:0000313" key="2">
    <source>
        <dbReference type="Proteomes" id="UP001140206"/>
    </source>
</evidence>
<reference evidence="1" key="1">
    <citation type="submission" date="2022-08" db="EMBL/GenBank/DDBJ databases">
        <authorList>
            <person name="Marques A."/>
        </authorList>
    </citation>
    <scope>NUCLEOTIDE SEQUENCE</scope>
    <source>
        <strain evidence="1">RhyPub2mFocal</strain>
        <tissue evidence="1">Leaves</tissue>
    </source>
</reference>
<proteinExistence type="predicted"/>
<sequence>MEAIFEEMAKNTVKLIPAQSYPTLIQLEHRDWKSQFPPHASLLARIYSTNSFVLAVIPNIAYEFEAQVFEEMAKSEVDYLRKILFKLFSFFGDFKPICLTKDDQTARSSSSSFQSVSTPDATANDFIQGNGLMPQFSNCTAVPIDFHQNPTISLHNAQDVLNSLSENTAICTGNRNQGMDWKEETIQEINYLVMTYGKRLRDIYCWVNEGPQTKGRSLLKMDRIPRWKDELDSILNILLTEKELLSLELKEKITFVEKRILYYINLKELFDCSQEIFSKLDTLSPDERQTSMLNEFIKAFLMEKAKKLGVDIHLVEDNYAGCAITYSLSREIIEIINEWCDHKIRILTQTRPTMEDIEKELSI</sequence>
<dbReference type="Proteomes" id="UP001140206">
    <property type="component" value="Chromosome 1"/>
</dbReference>
<name>A0AAV8GGZ5_9POAL</name>
<dbReference type="AlphaFoldDB" id="A0AAV8GGZ5"/>
<gene>
    <name evidence="1" type="ORF">LUZ62_017509</name>
</gene>
<dbReference type="EMBL" id="JAMFTS010000001">
    <property type="protein sequence ID" value="KAJ4804943.1"/>
    <property type="molecule type" value="Genomic_DNA"/>
</dbReference>
<accession>A0AAV8GGZ5</accession>